<feature type="domain" description="FecR N-terminal" evidence="2">
    <location>
        <begin position="44"/>
        <end position="85"/>
    </location>
</feature>
<dbReference type="Pfam" id="PF16220">
    <property type="entry name" value="DUF4880"/>
    <property type="match status" value="1"/>
</dbReference>
<proteinExistence type="predicted"/>
<evidence type="ECO:0000259" key="1">
    <source>
        <dbReference type="Pfam" id="PF04773"/>
    </source>
</evidence>
<keyword evidence="4" id="KW-1185">Reference proteome</keyword>
<dbReference type="EMBL" id="CP036401">
    <property type="protein sequence ID" value="QBI01469.1"/>
    <property type="molecule type" value="Genomic_DNA"/>
</dbReference>
<gene>
    <name evidence="3" type="ORF">EYF70_11870</name>
</gene>
<evidence type="ECO:0000313" key="4">
    <source>
        <dbReference type="Proteomes" id="UP000292307"/>
    </source>
</evidence>
<dbReference type="InterPro" id="IPR006860">
    <property type="entry name" value="FecR"/>
</dbReference>
<dbReference type="PANTHER" id="PTHR30273:SF2">
    <property type="entry name" value="PROTEIN FECR"/>
    <property type="match status" value="1"/>
</dbReference>
<evidence type="ECO:0000313" key="3">
    <source>
        <dbReference type="EMBL" id="QBI01469.1"/>
    </source>
</evidence>
<dbReference type="PANTHER" id="PTHR30273">
    <property type="entry name" value="PERIPLASMIC SIGNAL SENSOR AND SIGMA FACTOR ACTIVATOR FECR-RELATED"/>
    <property type="match status" value="1"/>
</dbReference>
<organism evidence="3 4">
    <name type="scientific">Pseudoduganella albidiflava</name>
    <dbReference type="NCBI Taxonomy" id="321983"/>
    <lineage>
        <taxon>Bacteria</taxon>
        <taxon>Pseudomonadati</taxon>
        <taxon>Pseudomonadota</taxon>
        <taxon>Betaproteobacteria</taxon>
        <taxon>Burkholderiales</taxon>
        <taxon>Oxalobacteraceae</taxon>
        <taxon>Telluria group</taxon>
        <taxon>Pseudoduganella</taxon>
    </lineage>
</organism>
<protein>
    <submittedName>
        <fullName evidence="3">DUF4880 domain-containing protein</fullName>
    </submittedName>
</protein>
<accession>A0ABX5RS97</accession>
<dbReference type="PIRSF" id="PIRSF018266">
    <property type="entry name" value="FecR"/>
    <property type="match status" value="1"/>
</dbReference>
<feature type="domain" description="FecR protein" evidence="1">
    <location>
        <begin position="145"/>
        <end position="231"/>
    </location>
</feature>
<dbReference type="InterPro" id="IPR012373">
    <property type="entry name" value="Ferrdict_sens_TM"/>
</dbReference>
<name>A0ABX5RS97_9BURK</name>
<dbReference type="Proteomes" id="UP000292307">
    <property type="component" value="Chromosome"/>
</dbReference>
<evidence type="ECO:0000259" key="2">
    <source>
        <dbReference type="Pfam" id="PF16220"/>
    </source>
</evidence>
<sequence>MPRSRCASAFRPAWCASTWPRRWPPAGPRRERGMSVDQRSGAERAAIEWEVRLREPATDERALRAFRKWHDGAPEHAAAWASLQRRLGLMGGRSGSGGGIAVARALRHPVEERRRALRAAFGTAVLAISGTGGWKLAHELGYDATWRSGVGEHGAATLADGSALRFDAASRIDLGTGRGPMRLHLRQGQLLVRARRALTVTVAGADIDCDGAELCAGRLGRRGIVAVRGGSAVLRVPGVRAVELASGDTLTFDGAGALSSPLSFNAAAGWTRGMLVADRLPLPDLAEAFGRYHRGILRVSGAAAGHVISGVFRLADLDGALRQIAGALPVRVNRYGLLAIIE</sequence>
<dbReference type="Pfam" id="PF04773">
    <property type="entry name" value="FecR"/>
    <property type="match status" value="1"/>
</dbReference>
<reference evidence="3 4" key="1">
    <citation type="submission" date="2019-02" db="EMBL/GenBank/DDBJ databases">
        <title>Draft Genome Sequences of Six Type Strains of the Genus Massilia.</title>
        <authorList>
            <person name="Miess H."/>
            <person name="Frediansyhah A."/>
            <person name="Gross H."/>
        </authorList>
    </citation>
    <scope>NUCLEOTIDE SEQUENCE [LARGE SCALE GENOMIC DNA]</scope>
    <source>
        <strain evidence="3 4">DSM 17472</strain>
    </source>
</reference>
<dbReference type="InterPro" id="IPR032623">
    <property type="entry name" value="FecR_N"/>
</dbReference>